<accession>F4RBJ2</accession>
<protein>
    <submittedName>
        <fullName evidence="2">Uncharacterized protein</fullName>
    </submittedName>
</protein>
<evidence type="ECO:0000313" key="2">
    <source>
        <dbReference type="EMBL" id="EGG10350.1"/>
    </source>
</evidence>
<evidence type="ECO:0000256" key="1">
    <source>
        <dbReference type="SAM" id="MobiDB-lite"/>
    </source>
</evidence>
<feature type="region of interest" description="Disordered" evidence="1">
    <location>
        <begin position="249"/>
        <end position="269"/>
    </location>
</feature>
<sequence>MSILFKEYSISCKCSLTSFTHNDTVPFVTLMELRVDFSAIAEGMDKSNEGFLIDKRKLREVGHVGRQPHPHPSEWSTDEKEGALSGQLTGKNPPHKHACSVVETFPTLLNPSPGHPIHTIIYDMDSLISSIQQPGETNPSRYLMDLDLISKTIEDWLQSIPMTAGLAKCLEAVTEIAENEMESFKKIASHLKRFHIESRGDELRIDSARQTKIIPQMPSMTPLNSTPPKLATSYKLNSVPSVPETLRQQFKTQPDLSSPTPNMPGFGHSTTVLYRSTFIDNSSSSLLEGGERELARKGGRKPDENESTDRSRRHSARLACSRKKLPSPEMDSSTSSGPSKPRRFRIQDIETAANDESQPPAFRVDTPSPGPGERTNLSAQTASINENGLNNPSSVASPLVADEPKSFWIQKIDLYRSESVQRQAVLSSEIAAIHEASLVLLNALTLGSCTQFDPDELLSHPVTFSTLGQPRIHQQLFTPSKGTIWYQPQIFNFRTISTSSPSKEVPIHERYLWDTIKVFHNPTYTLLERGMHYVLAALVLIGTDADRIRPSKKVSHKASMSRGTRNAITCWQHFKELSSLRLDKLQDTESASRESCIQDLDRFIVSIYTMIETFASIWATTTLDDEIATCTNHIANSAQPDSAEAFAARKEELIKTRAQITISHQNLSVLASFLCSGVKGLMIYPKDKHTLSPLRAINFLLVTRHLSKPGQSVEEPIWKRTQAYIVNFMKAVIQSKEEWVPCELNRDHLAKALFLDFSNYFLAHLTEISSRNECIRMTLRMWRDCLWLQMMLYRAGLKIMCSSDEQTKFASYSKSSSTYFWEVPVVDSRGHYDTTWECAWPMGCKVHS</sequence>
<evidence type="ECO:0000313" key="3">
    <source>
        <dbReference type="Proteomes" id="UP000001072"/>
    </source>
</evidence>
<dbReference type="HOGENOM" id="CLU_336179_0_0_1"/>
<feature type="compositionally biased region" description="Basic and acidic residues" evidence="1">
    <location>
        <begin position="289"/>
        <end position="310"/>
    </location>
</feature>
<gene>
    <name evidence="2" type="ORF">MELLADRAFT_60535</name>
</gene>
<reference evidence="3" key="1">
    <citation type="journal article" date="2011" name="Proc. Natl. Acad. Sci. U.S.A.">
        <title>Obligate biotrophy features unraveled by the genomic analysis of rust fungi.</title>
        <authorList>
            <person name="Duplessis S."/>
            <person name="Cuomo C.A."/>
            <person name="Lin Y.-C."/>
            <person name="Aerts A."/>
            <person name="Tisserant E."/>
            <person name="Veneault-Fourrey C."/>
            <person name="Joly D.L."/>
            <person name="Hacquard S."/>
            <person name="Amselem J."/>
            <person name="Cantarel B.L."/>
            <person name="Chiu R."/>
            <person name="Coutinho P.M."/>
            <person name="Feau N."/>
            <person name="Field M."/>
            <person name="Frey P."/>
            <person name="Gelhaye E."/>
            <person name="Goldberg J."/>
            <person name="Grabherr M.G."/>
            <person name="Kodira C.D."/>
            <person name="Kohler A."/>
            <person name="Kuees U."/>
            <person name="Lindquist E.A."/>
            <person name="Lucas S.M."/>
            <person name="Mago R."/>
            <person name="Mauceli E."/>
            <person name="Morin E."/>
            <person name="Murat C."/>
            <person name="Pangilinan J.L."/>
            <person name="Park R."/>
            <person name="Pearson M."/>
            <person name="Quesneville H."/>
            <person name="Rouhier N."/>
            <person name="Sakthikumar S."/>
            <person name="Salamov A.A."/>
            <person name="Schmutz J."/>
            <person name="Selles B."/>
            <person name="Shapiro H."/>
            <person name="Tanguay P."/>
            <person name="Tuskan G.A."/>
            <person name="Henrissat B."/>
            <person name="Van de Peer Y."/>
            <person name="Rouze P."/>
            <person name="Ellis J.G."/>
            <person name="Dodds P.N."/>
            <person name="Schein J.E."/>
            <person name="Zhong S."/>
            <person name="Hamelin R.C."/>
            <person name="Grigoriev I.V."/>
            <person name="Szabo L.J."/>
            <person name="Martin F."/>
        </authorList>
    </citation>
    <scope>NUCLEOTIDE SEQUENCE [LARGE SCALE GENOMIC DNA]</scope>
    <source>
        <strain evidence="3">98AG31 / pathotype 3-4-7</strain>
    </source>
</reference>
<dbReference type="GeneID" id="18929559"/>
<dbReference type="EMBL" id="GL883095">
    <property type="protein sequence ID" value="EGG10350.1"/>
    <property type="molecule type" value="Genomic_DNA"/>
</dbReference>
<dbReference type="RefSeq" id="XP_007406651.1">
    <property type="nucleotide sequence ID" value="XM_007406589.1"/>
</dbReference>
<feature type="compositionally biased region" description="Basic residues" evidence="1">
    <location>
        <begin position="311"/>
        <end position="325"/>
    </location>
</feature>
<dbReference type="Proteomes" id="UP000001072">
    <property type="component" value="Unassembled WGS sequence"/>
</dbReference>
<dbReference type="AlphaFoldDB" id="F4RBJ2"/>
<proteinExistence type="predicted"/>
<dbReference type="InParanoid" id="F4RBJ2"/>
<dbReference type="KEGG" id="mlr:MELLADRAFT_60535"/>
<feature type="region of interest" description="Disordered" evidence="1">
    <location>
        <begin position="283"/>
        <end position="375"/>
    </location>
</feature>
<feature type="region of interest" description="Disordered" evidence="1">
    <location>
        <begin position="62"/>
        <end position="84"/>
    </location>
</feature>
<feature type="compositionally biased region" description="Polar residues" evidence="1">
    <location>
        <begin position="249"/>
        <end position="260"/>
    </location>
</feature>
<name>F4RBJ2_MELLP</name>
<keyword evidence="3" id="KW-1185">Reference proteome</keyword>
<dbReference type="VEuPathDB" id="FungiDB:MELLADRAFT_60535"/>
<organism evidence="3">
    <name type="scientific">Melampsora larici-populina (strain 98AG31 / pathotype 3-4-7)</name>
    <name type="common">Poplar leaf rust fungus</name>
    <dbReference type="NCBI Taxonomy" id="747676"/>
    <lineage>
        <taxon>Eukaryota</taxon>
        <taxon>Fungi</taxon>
        <taxon>Dikarya</taxon>
        <taxon>Basidiomycota</taxon>
        <taxon>Pucciniomycotina</taxon>
        <taxon>Pucciniomycetes</taxon>
        <taxon>Pucciniales</taxon>
        <taxon>Melampsoraceae</taxon>
        <taxon>Melampsora</taxon>
    </lineage>
</organism>